<sequence length="76" mass="8637">MLANVLFWGLTLGIIGKVLLGVTVIAVHLKIVKEHKIDGVVLKEMRRERNLAIVGIIFMIVGYILEVLYYQSYGFF</sequence>
<proteinExistence type="predicted"/>
<organism evidence="2 3">
    <name type="scientific">Candidatus Kaiserbacteria bacterium RIFCSPHIGHO2_02_FULL_49_11</name>
    <dbReference type="NCBI Taxonomy" id="1798489"/>
    <lineage>
        <taxon>Bacteria</taxon>
        <taxon>Candidatus Kaiseribacteriota</taxon>
    </lineage>
</organism>
<keyword evidence="1" id="KW-1133">Transmembrane helix</keyword>
<comment type="caution">
    <text evidence="2">The sequence shown here is derived from an EMBL/GenBank/DDBJ whole genome shotgun (WGS) entry which is preliminary data.</text>
</comment>
<dbReference type="AlphaFoldDB" id="A0A1F6D2X6"/>
<gene>
    <name evidence="2" type="ORF">A3D62_03365</name>
</gene>
<accession>A0A1F6D2X6</accession>
<keyword evidence="1" id="KW-0472">Membrane</keyword>
<feature type="transmembrane region" description="Helical" evidence="1">
    <location>
        <begin position="6"/>
        <end position="29"/>
    </location>
</feature>
<keyword evidence="1" id="KW-0812">Transmembrane</keyword>
<evidence type="ECO:0000313" key="3">
    <source>
        <dbReference type="Proteomes" id="UP000177659"/>
    </source>
</evidence>
<evidence type="ECO:0000313" key="2">
    <source>
        <dbReference type="EMBL" id="OGG55392.1"/>
    </source>
</evidence>
<evidence type="ECO:0000256" key="1">
    <source>
        <dbReference type="SAM" id="Phobius"/>
    </source>
</evidence>
<dbReference type="EMBL" id="MFLC01000002">
    <property type="protein sequence ID" value="OGG55392.1"/>
    <property type="molecule type" value="Genomic_DNA"/>
</dbReference>
<protein>
    <submittedName>
        <fullName evidence="2">Uncharacterized protein</fullName>
    </submittedName>
</protein>
<reference evidence="2 3" key="1">
    <citation type="journal article" date="2016" name="Nat. Commun.">
        <title>Thousands of microbial genomes shed light on interconnected biogeochemical processes in an aquifer system.</title>
        <authorList>
            <person name="Anantharaman K."/>
            <person name="Brown C.T."/>
            <person name="Hug L.A."/>
            <person name="Sharon I."/>
            <person name="Castelle C.J."/>
            <person name="Probst A.J."/>
            <person name="Thomas B.C."/>
            <person name="Singh A."/>
            <person name="Wilkins M.J."/>
            <person name="Karaoz U."/>
            <person name="Brodie E.L."/>
            <person name="Williams K.H."/>
            <person name="Hubbard S.S."/>
            <person name="Banfield J.F."/>
        </authorList>
    </citation>
    <scope>NUCLEOTIDE SEQUENCE [LARGE SCALE GENOMIC DNA]</scope>
</reference>
<name>A0A1F6D2X6_9BACT</name>
<dbReference type="Proteomes" id="UP000177659">
    <property type="component" value="Unassembled WGS sequence"/>
</dbReference>
<feature type="transmembrane region" description="Helical" evidence="1">
    <location>
        <begin position="50"/>
        <end position="70"/>
    </location>
</feature>